<dbReference type="Pfam" id="PF03745">
    <property type="entry name" value="DUF309"/>
    <property type="match status" value="1"/>
</dbReference>
<dbReference type="EMBL" id="RXHU01000013">
    <property type="protein sequence ID" value="RTE11115.1"/>
    <property type="molecule type" value="Genomic_DNA"/>
</dbReference>
<dbReference type="SUPFAM" id="SSF140663">
    <property type="entry name" value="TTHA0068-like"/>
    <property type="match status" value="1"/>
</dbReference>
<dbReference type="AlphaFoldDB" id="A0A3S0A719"/>
<sequence length="177" mass="20422">MGQYPDAYVQYLVHFHGDRDYFECHEVMEEFWKAHPEDPRSATYVGLIQIAVGLYHSRRGNRAGAVKMLVSALAKLQPMDVRTLGLDAEELERRIRNRLADVQAENDGYTDINLPIMDPGLLHRCQTICRDKGLVWEAPSSLENDALIHKHTLRDRADVIEERARQSRLRKEQGEAR</sequence>
<dbReference type="Gene3D" id="1.10.3450.10">
    <property type="entry name" value="TTHA0068-like"/>
    <property type="match status" value="1"/>
</dbReference>
<dbReference type="PANTHER" id="PTHR34796">
    <property type="entry name" value="EXPRESSED PROTEIN"/>
    <property type="match status" value="1"/>
</dbReference>
<evidence type="ECO:0000313" key="1">
    <source>
        <dbReference type="EMBL" id="RTE11115.1"/>
    </source>
</evidence>
<accession>A0A3S0A719</accession>
<reference evidence="1 2" key="1">
    <citation type="submission" date="2018-12" db="EMBL/GenBank/DDBJ databases">
        <title>Bacillus ochoae sp. nov., Paenibacillus whitsoniae sp. nov., Paenibacillus spiritus sp. nov. Isolated from the Mars Exploration Rover during spacecraft assembly.</title>
        <authorList>
            <person name="Seuylemezian A."/>
            <person name="Vaishampayan P."/>
        </authorList>
    </citation>
    <scope>NUCLEOTIDE SEQUENCE [LARGE SCALE GENOMIC DNA]</scope>
    <source>
        <strain evidence="1 2">MER 54</strain>
    </source>
</reference>
<dbReference type="OrthoDB" id="165483at2"/>
<organism evidence="1 2">
    <name type="scientific">Paenibacillus whitsoniae</name>
    <dbReference type="NCBI Taxonomy" id="2496558"/>
    <lineage>
        <taxon>Bacteria</taxon>
        <taxon>Bacillati</taxon>
        <taxon>Bacillota</taxon>
        <taxon>Bacilli</taxon>
        <taxon>Bacillales</taxon>
        <taxon>Paenibacillaceae</taxon>
        <taxon>Paenibacillus</taxon>
    </lineage>
</organism>
<protein>
    <submittedName>
        <fullName evidence="1">DUF309 domain-containing protein</fullName>
    </submittedName>
</protein>
<dbReference type="InterPro" id="IPR005500">
    <property type="entry name" value="DUF309"/>
</dbReference>
<comment type="caution">
    <text evidence="1">The sequence shown here is derived from an EMBL/GenBank/DDBJ whole genome shotgun (WGS) entry which is preliminary data.</text>
</comment>
<keyword evidence="2" id="KW-1185">Reference proteome</keyword>
<gene>
    <name evidence="1" type="ORF">EJQ19_03945</name>
</gene>
<dbReference type="InterPro" id="IPR023203">
    <property type="entry name" value="TTHA0068_sf"/>
</dbReference>
<name>A0A3S0A719_9BACL</name>
<dbReference type="Proteomes" id="UP000276128">
    <property type="component" value="Unassembled WGS sequence"/>
</dbReference>
<proteinExistence type="predicted"/>
<dbReference type="PANTHER" id="PTHR34796:SF1">
    <property type="entry name" value="EXPRESSED PROTEIN"/>
    <property type="match status" value="1"/>
</dbReference>
<evidence type="ECO:0000313" key="2">
    <source>
        <dbReference type="Proteomes" id="UP000276128"/>
    </source>
</evidence>